<dbReference type="PANTHER" id="PTHR47782:SF2">
    <property type="entry name" value="TRANSCRIPTION FACTOR, PUTATIVE (AFU_ORTHOLOGUE AFUA_4G12570)-RELATED"/>
    <property type="match status" value="1"/>
</dbReference>
<dbReference type="Gene3D" id="4.10.240.10">
    <property type="entry name" value="Zn(2)-C6 fungal-type DNA-binding domain"/>
    <property type="match status" value="1"/>
</dbReference>
<feature type="region of interest" description="Disordered" evidence="8">
    <location>
        <begin position="68"/>
        <end position="95"/>
    </location>
</feature>
<keyword evidence="2" id="KW-0479">Metal-binding</keyword>
<gene>
    <name evidence="10" type="ORF">B0J11DRAFT_552599</name>
</gene>
<accession>A0A9P9IFC5</accession>
<keyword evidence="4" id="KW-0805">Transcription regulation</keyword>
<dbReference type="GO" id="GO:0000981">
    <property type="term" value="F:DNA-binding transcription factor activity, RNA polymerase II-specific"/>
    <property type="evidence" value="ECO:0007669"/>
    <property type="project" value="InterPro"/>
</dbReference>
<keyword evidence="11" id="KW-1185">Reference proteome</keyword>
<name>A0A9P9IFC5_9PLEO</name>
<evidence type="ECO:0000313" key="11">
    <source>
        <dbReference type="Proteomes" id="UP000700596"/>
    </source>
</evidence>
<keyword evidence="7" id="KW-0539">Nucleus</keyword>
<organism evidence="10 11">
    <name type="scientific">Dendryphion nanum</name>
    <dbReference type="NCBI Taxonomy" id="256645"/>
    <lineage>
        <taxon>Eukaryota</taxon>
        <taxon>Fungi</taxon>
        <taxon>Dikarya</taxon>
        <taxon>Ascomycota</taxon>
        <taxon>Pezizomycotina</taxon>
        <taxon>Dothideomycetes</taxon>
        <taxon>Pleosporomycetidae</taxon>
        <taxon>Pleosporales</taxon>
        <taxon>Torulaceae</taxon>
        <taxon>Dendryphion</taxon>
    </lineage>
</organism>
<dbReference type="GO" id="GO:0045944">
    <property type="term" value="P:positive regulation of transcription by RNA polymerase II"/>
    <property type="evidence" value="ECO:0007669"/>
    <property type="project" value="TreeGrafter"/>
</dbReference>
<feature type="compositionally biased region" description="Low complexity" evidence="8">
    <location>
        <begin position="68"/>
        <end position="81"/>
    </location>
</feature>
<dbReference type="SUPFAM" id="SSF57701">
    <property type="entry name" value="Zn2/Cys6 DNA-binding domain"/>
    <property type="match status" value="1"/>
</dbReference>
<protein>
    <submittedName>
        <fullName evidence="10">GAL4-like transcription factor-like protein</fullName>
    </submittedName>
</protein>
<evidence type="ECO:0000313" key="10">
    <source>
        <dbReference type="EMBL" id="KAH7117887.1"/>
    </source>
</evidence>
<evidence type="ECO:0000256" key="2">
    <source>
        <dbReference type="ARBA" id="ARBA00022723"/>
    </source>
</evidence>
<dbReference type="InterPro" id="IPR052202">
    <property type="entry name" value="Yeast_MetPath_Reg"/>
</dbReference>
<sequence length="652" mass="74395">MDKKAKVRRRVLACKKRKLACDGKVPSCTRCVDATVPCVGFDSSTQREAPRSIAAFLEAHIAILENPSSPTFRRPTRPASTISSPATSYESESHNHYVTERCTHADRLVNQIMEDITPSFLGISKVKPILNCVVRGAQLPSRKGPVGATDLNENHPRSIINPQPTWTGLEAIDVKTAEGLLHNFLDRVLTLYPIYHRNEVESAFRHIYYPTSNQEQDSPRHRYIISIVMAISLSTAGRTNQLVANSHAYSLVQHAIQWIPDVATNDLAGLQAILLLTQYSFLNPTMADVWLLTGLISQAVIDLGLHQELPYDTRISAYDRDKRRRLFWVAWEMEVAVCSIFLRPINLPTRRYDVNFPVEVDDTGITTQGIDLTAKVSKFTSKKIWLFRQIEAEVVSVMHQNEPIPAECTSLQQWMHKIETSMLEWQRQIYDDASANKDPAFESRWNEMKLYSDIAQPYILVTMYRPSRRIPQPTTEHLITAFENAVKVADNYWKQSNTEDGNIKYVFHPCHHSFDSAIVFLQGLQRCKVEISERYSLEQIGDWMGRFSRFFATIAERWPAATRCLDEYVRLLTPIKKEYEEFLVQKANYFQKPVHGSFSYPGATDFEDAFSSVTAFNPITASNSIDPLEAYAVDMPRVDWTQFSLDYGLHGV</sequence>
<dbReference type="SMART" id="SM00906">
    <property type="entry name" value="Fungal_trans"/>
    <property type="match status" value="1"/>
</dbReference>
<feature type="domain" description="Xylanolytic transcriptional activator regulatory" evidence="9">
    <location>
        <begin position="289"/>
        <end position="363"/>
    </location>
</feature>
<comment type="caution">
    <text evidence="10">The sequence shown here is derived from an EMBL/GenBank/DDBJ whole genome shotgun (WGS) entry which is preliminary data.</text>
</comment>
<dbReference type="Pfam" id="PF00172">
    <property type="entry name" value="Zn_clus"/>
    <property type="match status" value="1"/>
</dbReference>
<dbReference type="AlphaFoldDB" id="A0A9P9IFC5"/>
<evidence type="ECO:0000256" key="1">
    <source>
        <dbReference type="ARBA" id="ARBA00004123"/>
    </source>
</evidence>
<evidence type="ECO:0000256" key="8">
    <source>
        <dbReference type="SAM" id="MobiDB-lite"/>
    </source>
</evidence>
<dbReference type="GO" id="GO:0043565">
    <property type="term" value="F:sequence-specific DNA binding"/>
    <property type="evidence" value="ECO:0007669"/>
    <property type="project" value="TreeGrafter"/>
</dbReference>
<evidence type="ECO:0000256" key="5">
    <source>
        <dbReference type="ARBA" id="ARBA00023125"/>
    </source>
</evidence>
<dbReference type="InterPro" id="IPR007219">
    <property type="entry name" value="XnlR_reg_dom"/>
</dbReference>
<dbReference type="PANTHER" id="PTHR47782">
    <property type="entry name" value="ZN(II)2CYS6 TRANSCRIPTION FACTOR (EUROFUNG)-RELATED"/>
    <property type="match status" value="1"/>
</dbReference>
<dbReference type="GO" id="GO:0005634">
    <property type="term" value="C:nucleus"/>
    <property type="evidence" value="ECO:0007669"/>
    <property type="project" value="UniProtKB-SubCell"/>
</dbReference>
<dbReference type="EMBL" id="JAGMWT010000013">
    <property type="protein sequence ID" value="KAH7117887.1"/>
    <property type="molecule type" value="Genomic_DNA"/>
</dbReference>
<keyword evidence="6" id="KW-0804">Transcription</keyword>
<dbReference type="GO" id="GO:0008270">
    <property type="term" value="F:zinc ion binding"/>
    <property type="evidence" value="ECO:0007669"/>
    <property type="project" value="InterPro"/>
</dbReference>
<dbReference type="InterPro" id="IPR036864">
    <property type="entry name" value="Zn2-C6_fun-type_DNA-bd_sf"/>
</dbReference>
<dbReference type="InterPro" id="IPR001138">
    <property type="entry name" value="Zn2Cys6_DnaBD"/>
</dbReference>
<keyword evidence="3" id="KW-0862">Zinc</keyword>
<evidence type="ECO:0000256" key="4">
    <source>
        <dbReference type="ARBA" id="ARBA00023015"/>
    </source>
</evidence>
<dbReference type="CDD" id="cd00067">
    <property type="entry name" value="GAL4"/>
    <property type="match status" value="1"/>
</dbReference>
<evidence type="ECO:0000256" key="6">
    <source>
        <dbReference type="ARBA" id="ARBA00023163"/>
    </source>
</evidence>
<dbReference type="Proteomes" id="UP000700596">
    <property type="component" value="Unassembled WGS sequence"/>
</dbReference>
<dbReference type="Pfam" id="PF04082">
    <property type="entry name" value="Fungal_trans"/>
    <property type="match status" value="1"/>
</dbReference>
<evidence type="ECO:0000259" key="9">
    <source>
        <dbReference type="SMART" id="SM00906"/>
    </source>
</evidence>
<dbReference type="GO" id="GO:0006351">
    <property type="term" value="P:DNA-templated transcription"/>
    <property type="evidence" value="ECO:0007669"/>
    <property type="project" value="InterPro"/>
</dbReference>
<dbReference type="OrthoDB" id="2123952at2759"/>
<dbReference type="CDD" id="cd12148">
    <property type="entry name" value="fungal_TF_MHR"/>
    <property type="match status" value="1"/>
</dbReference>
<reference evidence="10" key="1">
    <citation type="journal article" date="2021" name="Nat. Commun.">
        <title>Genetic determinants of endophytism in the Arabidopsis root mycobiome.</title>
        <authorList>
            <person name="Mesny F."/>
            <person name="Miyauchi S."/>
            <person name="Thiergart T."/>
            <person name="Pickel B."/>
            <person name="Atanasova L."/>
            <person name="Karlsson M."/>
            <person name="Huettel B."/>
            <person name="Barry K.W."/>
            <person name="Haridas S."/>
            <person name="Chen C."/>
            <person name="Bauer D."/>
            <person name="Andreopoulos W."/>
            <person name="Pangilinan J."/>
            <person name="LaButti K."/>
            <person name="Riley R."/>
            <person name="Lipzen A."/>
            <person name="Clum A."/>
            <person name="Drula E."/>
            <person name="Henrissat B."/>
            <person name="Kohler A."/>
            <person name="Grigoriev I.V."/>
            <person name="Martin F.M."/>
            <person name="Hacquard S."/>
        </authorList>
    </citation>
    <scope>NUCLEOTIDE SEQUENCE</scope>
    <source>
        <strain evidence="10">MPI-CAGE-CH-0243</strain>
    </source>
</reference>
<evidence type="ECO:0000256" key="7">
    <source>
        <dbReference type="ARBA" id="ARBA00023242"/>
    </source>
</evidence>
<evidence type="ECO:0000256" key="3">
    <source>
        <dbReference type="ARBA" id="ARBA00022833"/>
    </source>
</evidence>
<proteinExistence type="predicted"/>
<keyword evidence="5" id="KW-0238">DNA-binding</keyword>
<comment type="subcellular location">
    <subcellularLocation>
        <location evidence="1">Nucleus</location>
    </subcellularLocation>
</comment>